<feature type="transmembrane region" description="Helical" evidence="1">
    <location>
        <begin position="274"/>
        <end position="290"/>
    </location>
</feature>
<dbReference type="SUPFAM" id="SSF81321">
    <property type="entry name" value="Family A G protein-coupled receptor-like"/>
    <property type="match status" value="1"/>
</dbReference>
<reference evidence="2 3" key="2">
    <citation type="journal article" date="2019" name="G3 (Bethesda)">
        <title>Hybrid Assembly of the Genome of the Entomopathogenic Nematode Steinernema carpocapsae Identifies the X-Chromosome.</title>
        <authorList>
            <person name="Serra L."/>
            <person name="Macchietto M."/>
            <person name="Macias-Munoz A."/>
            <person name="McGill C.J."/>
            <person name="Rodriguez I.M."/>
            <person name="Rodriguez B."/>
            <person name="Murad R."/>
            <person name="Mortazavi A."/>
        </authorList>
    </citation>
    <scope>NUCLEOTIDE SEQUENCE [LARGE SCALE GENOMIC DNA]</scope>
    <source>
        <strain evidence="2 3">ALL</strain>
    </source>
</reference>
<organism evidence="2 3">
    <name type="scientific">Steinernema carpocapsae</name>
    <name type="common">Entomopathogenic nematode</name>
    <dbReference type="NCBI Taxonomy" id="34508"/>
    <lineage>
        <taxon>Eukaryota</taxon>
        <taxon>Metazoa</taxon>
        <taxon>Ecdysozoa</taxon>
        <taxon>Nematoda</taxon>
        <taxon>Chromadorea</taxon>
        <taxon>Rhabditida</taxon>
        <taxon>Tylenchina</taxon>
        <taxon>Panagrolaimomorpha</taxon>
        <taxon>Strongyloidoidea</taxon>
        <taxon>Steinernematidae</taxon>
        <taxon>Steinernema</taxon>
    </lineage>
</organism>
<evidence type="ECO:0008006" key="4">
    <source>
        <dbReference type="Google" id="ProtNLM"/>
    </source>
</evidence>
<sequence>MSQVLPFCYGSALLLLDYSNQAGYFKHQNMYAAALYQVIFWLSMIPHGFLITTCLQKSLIKFSCYKLMFLISLLDIVNLLNCAFMRSIMTFLNVQHCNSGIWVVYYGHFVMFCWWAYCIASVILAVNRLLEFISRAWTASFFQGYRTWIWLIPILFYAAFMEVVSPKRFYFYDPFESKWHFQFLTSHGEESFNYVLIYNNTTKILIIIFSYGTLMLLLKRKLKNTAVGHFDMQTKLTIQATIQASACILGGMTPIVMAYWPIRNFPFNSFISNIMWASQHAASGFVYVIMNRQVKKTIKAFVDKVKSTKTSSRVIVTVVGNERS</sequence>
<keyword evidence="1" id="KW-0812">Transmembrane</keyword>
<proteinExistence type="predicted"/>
<gene>
    <name evidence="2" type="ORF">L596_008706</name>
</gene>
<keyword evidence="3" id="KW-1185">Reference proteome</keyword>
<feature type="transmembrane region" description="Helical" evidence="1">
    <location>
        <begin position="31"/>
        <end position="55"/>
    </location>
</feature>
<dbReference type="OrthoDB" id="10358823at2759"/>
<dbReference type="PANTHER" id="PTHR23021:SF26">
    <property type="entry name" value="SERPENTINE RECEPTOR, CLASS T"/>
    <property type="match status" value="1"/>
</dbReference>
<feature type="transmembrane region" description="Helical" evidence="1">
    <location>
        <begin position="238"/>
        <end position="262"/>
    </location>
</feature>
<dbReference type="Pfam" id="PF10321">
    <property type="entry name" value="7TM_GPCR_Srt"/>
    <property type="match status" value="1"/>
</dbReference>
<dbReference type="Gene3D" id="1.20.1070.10">
    <property type="entry name" value="Rhodopsin 7-helix transmembrane proteins"/>
    <property type="match status" value="1"/>
</dbReference>
<accession>A0A4U5PDB4</accession>
<evidence type="ECO:0000256" key="1">
    <source>
        <dbReference type="SAM" id="Phobius"/>
    </source>
</evidence>
<name>A0A4U5PDB4_STECR</name>
<dbReference type="Proteomes" id="UP000298663">
    <property type="component" value="Unassembled WGS sequence"/>
</dbReference>
<feature type="transmembrane region" description="Helical" evidence="1">
    <location>
        <begin position="147"/>
        <end position="165"/>
    </location>
</feature>
<feature type="transmembrane region" description="Helical" evidence="1">
    <location>
        <begin position="67"/>
        <end position="89"/>
    </location>
</feature>
<dbReference type="InterPro" id="IPR019425">
    <property type="entry name" value="7TM_GPCR_serpentine_rcpt_Srt"/>
</dbReference>
<reference evidence="2 3" key="1">
    <citation type="journal article" date="2015" name="Genome Biol.">
        <title>Comparative genomics of Steinernema reveals deeply conserved gene regulatory networks.</title>
        <authorList>
            <person name="Dillman A.R."/>
            <person name="Macchietto M."/>
            <person name="Porter C.F."/>
            <person name="Rogers A."/>
            <person name="Williams B."/>
            <person name="Antoshechkin I."/>
            <person name="Lee M.M."/>
            <person name="Goodwin Z."/>
            <person name="Lu X."/>
            <person name="Lewis E.E."/>
            <person name="Goodrich-Blair H."/>
            <person name="Stock S.P."/>
            <person name="Adams B.J."/>
            <person name="Sternberg P.W."/>
            <person name="Mortazavi A."/>
        </authorList>
    </citation>
    <scope>NUCLEOTIDE SEQUENCE [LARGE SCALE GENOMIC DNA]</scope>
    <source>
        <strain evidence="2 3">ALL</strain>
    </source>
</reference>
<protein>
    <recommendedName>
        <fullName evidence="4">G-protein coupled receptors family 1 profile domain-containing protein</fullName>
    </recommendedName>
</protein>
<feature type="transmembrane region" description="Helical" evidence="1">
    <location>
        <begin position="101"/>
        <end position="126"/>
    </location>
</feature>
<keyword evidence="1" id="KW-0472">Membrane</keyword>
<evidence type="ECO:0000313" key="2">
    <source>
        <dbReference type="EMBL" id="TKR94427.1"/>
    </source>
</evidence>
<dbReference type="EMBL" id="AZBU02000002">
    <property type="protein sequence ID" value="TKR94427.1"/>
    <property type="molecule type" value="Genomic_DNA"/>
</dbReference>
<dbReference type="PANTHER" id="PTHR23021">
    <property type="entry name" value="SERPENTINE RECEPTOR, CLASS T"/>
    <property type="match status" value="1"/>
</dbReference>
<feature type="transmembrane region" description="Helical" evidence="1">
    <location>
        <begin position="196"/>
        <end position="218"/>
    </location>
</feature>
<dbReference type="AlphaFoldDB" id="A0A4U5PDB4"/>
<comment type="caution">
    <text evidence="2">The sequence shown here is derived from an EMBL/GenBank/DDBJ whole genome shotgun (WGS) entry which is preliminary data.</text>
</comment>
<keyword evidence="1" id="KW-1133">Transmembrane helix</keyword>
<evidence type="ECO:0000313" key="3">
    <source>
        <dbReference type="Proteomes" id="UP000298663"/>
    </source>
</evidence>